<accession>A0A1S6JQ12</accession>
<dbReference type="EMBL" id="KY287966">
    <property type="protein sequence ID" value="AQS80497.1"/>
    <property type="molecule type" value="mRNA"/>
</dbReference>
<feature type="region of interest" description="Disordered" evidence="1">
    <location>
        <begin position="63"/>
        <end position="89"/>
    </location>
</feature>
<organism evidence="3">
    <name type="scientific">Charonia tritonis</name>
    <name type="common">giant triton snail</name>
    <dbReference type="NCBI Taxonomy" id="1960912"/>
    <lineage>
        <taxon>Eukaryota</taxon>
        <taxon>Metazoa</taxon>
        <taxon>Spiralia</taxon>
        <taxon>Lophotrochozoa</taxon>
        <taxon>Mollusca</taxon>
        <taxon>Gastropoda</taxon>
        <taxon>Caenogastropoda</taxon>
        <taxon>Littorinimorpha</taxon>
        <taxon>Tonnoidea</taxon>
        <taxon>Ranellidae</taxon>
        <taxon>Charonia</taxon>
    </lineage>
</organism>
<sequence>MLSLSKVTVLVALTTLMVTWVSHETHATPLAPYSAGLEERSRQDIITLAARIIKLAMTGRSLDSGASKRNGGTLDTLYNLPNLNDIGRR</sequence>
<keyword evidence="2" id="KW-0732">Signal</keyword>
<feature type="chain" id="PRO_5012368129" evidence="2">
    <location>
        <begin position="28"/>
        <end position="89"/>
    </location>
</feature>
<reference evidence="3" key="1">
    <citation type="journal article" date="2017" name="Peptides">
        <title>Neuropeptides encoded within a neural transcriptome of the giant triton snail Charonia tritonis, a Crown-of-Thorns Starfish predator.</title>
        <authorList>
            <person name="Bose U."/>
            <person name="Suwansa-Ard S."/>
            <person name="Maikaeo L."/>
            <person name="Motti C.A."/>
            <person name="Hall M.R."/>
            <person name="Cummins S.F."/>
        </authorList>
    </citation>
    <scope>NUCLEOTIDE SEQUENCE</scope>
    <source>
        <tissue evidence="3">Nervous tissue</tissue>
    </source>
</reference>
<protein>
    <submittedName>
        <fullName evidence="3">Cerebrin</fullName>
    </submittedName>
</protein>
<evidence type="ECO:0000256" key="2">
    <source>
        <dbReference type="SAM" id="SignalP"/>
    </source>
</evidence>
<dbReference type="AlphaFoldDB" id="A0A1S6JQ12"/>
<name>A0A1S6JQ12_9CAEN</name>
<evidence type="ECO:0000256" key="1">
    <source>
        <dbReference type="SAM" id="MobiDB-lite"/>
    </source>
</evidence>
<proteinExistence type="evidence at transcript level"/>
<feature type="signal peptide" evidence="2">
    <location>
        <begin position="1"/>
        <end position="27"/>
    </location>
</feature>
<evidence type="ECO:0000313" key="3">
    <source>
        <dbReference type="EMBL" id="AQS80497.1"/>
    </source>
</evidence>